<protein>
    <submittedName>
        <fullName evidence="2">Uncharacterized protein</fullName>
    </submittedName>
</protein>
<feature type="compositionally biased region" description="Low complexity" evidence="1">
    <location>
        <begin position="1"/>
        <end position="16"/>
    </location>
</feature>
<evidence type="ECO:0000256" key="1">
    <source>
        <dbReference type="SAM" id="MobiDB-lite"/>
    </source>
</evidence>
<dbReference type="EMBL" id="CAUYUJ010011792">
    <property type="protein sequence ID" value="CAK0832622.1"/>
    <property type="molecule type" value="Genomic_DNA"/>
</dbReference>
<keyword evidence="3" id="KW-1185">Reference proteome</keyword>
<accession>A0ABN9SLI2</accession>
<comment type="caution">
    <text evidence="2">The sequence shown here is derived from an EMBL/GenBank/DDBJ whole genome shotgun (WGS) entry which is preliminary data.</text>
</comment>
<organism evidence="2 3">
    <name type="scientific">Prorocentrum cordatum</name>
    <dbReference type="NCBI Taxonomy" id="2364126"/>
    <lineage>
        <taxon>Eukaryota</taxon>
        <taxon>Sar</taxon>
        <taxon>Alveolata</taxon>
        <taxon>Dinophyceae</taxon>
        <taxon>Prorocentrales</taxon>
        <taxon>Prorocentraceae</taxon>
        <taxon>Prorocentrum</taxon>
    </lineage>
</organism>
<gene>
    <name evidence="2" type="ORF">PCOR1329_LOCUS30590</name>
</gene>
<feature type="region of interest" description="Disordered" evidence="1">
    <location>
        <begin position="46"/>
        <end position="116"/>
    </location>
</feature>
<name>A0ABN9SLI2_9DINO</name>
<reference evidence="2" key="1">
    <citation type="submission" date="2023-10" db="EMBL/GenBank/DDBJ databases">
        <authorList>
            <person name="Chen Y."/>
            <person name="Shah S."/>
            <person name="Dougan E. K."/>
            <person name="Thang M."/>
            <person name="Chan C."/>
        </authorList>
    </citation>
    <scope>NUCLEOTIDE SEQUENCE [LARGE SCALE GENOMIC DNA]</scope>
</reference>
<evidence type="ECO:0000313" key="2">
    <source>
        <dbReference type="EMBL" id="CAK0832622.1"/>
    </source>
</evidence>
<sequence>MAAQGPAYAPQPAHAGTTGSMPSAYGAPGQVQQLVAQTTQIGANVHVPHLAAPPASMQFSTPQLRGQHLPDAAGRDGPDAHRAAPAARQPDAGPADTRGDREAEGLRGTSSSWTTS</sequence>
<evidence type="ECO:0000313" key="3">
    <source>
        <dbReference type="Proteomes" id="UP001189429"/>
    </source>
</evidence>
<proteinExistence type="predicted"/>
<dbReference type="Proteomes" id="UP001189429">
    <property type="component" value="Unassembled WGS sequence"/>
</dbReference>
<feature type="region of interest" description="Disordered" evidence="1">
    <location>
        <begin position="1"/>
        <end position="26"/>
    </location>
</feature>
<feature type="compositionally biased region" description="Basic and acidic residues" evidence="1">
    <location>
        <begin position="73"/>
        <end position="82"/>
    </location>
</feature>